<evidence type="ECO:0000256" key="1">
    <source>
        <dbReference type="SAM" id="MobiDB-lite"/>
    </source>
</evidence>
<organism evidence="2 3">
    <name type="scientific">Marasmius tenuissimus</name>
    <dbReference type="NCBI Taxonomy" id="585030"/>
    <lineage>
        <taxon>Eukaryota</taxon>
        <taxon>Fungi</taxon>
        <taxon>Dikarya</taxon>
        <taxon>Basidiomycota</taxon>
        <taxon>Agaricomycotina</taxon>
        <taxon>Agaricomycetes</taxon>
        <taxon>Agaricomycetidae</taxon>
        <taxon>Agaricales</taxon>
        <taxon>Marasmiineae</taxon>
        <taxon>Marasmiaceae</taxon>
        <taxon>Marasmius</taxon>
    </lineage>
</organism>
<feature type="compositionally biased region" description="Acidic residues" evidence="1">
    <location>
        <begin position="180"/>
        <end position="189"/>
    </location>
</feature>
<dbReference type="EMBL" id="JBBXMP010000165">
    <property type="protein sequence ID" value="KAL0060691.1"/>
    <property type="molecule type" value="Genomic_DNA"/>
</dbReference>
<feature type="region of interest" description="Disordered" evidence="1">
    <location>
        <begin position="180"/>
        <end position="210"/>
    </location>
</feature>
<proteinExistence type="predicted"/>
<reference evidence="2 3" key="1">
    <citation type="submission" date="2024-05" db="EMBL/GenBank/DDBJ databases">
        <title>A draft genome resource for the thread blight pathogen Marasmius tenuissimus strain MS-2.</title>
        <authorList>
            <person name="Yulfo-Soto G.E."/>
            <person name="Baruah I.K."/>
            <person name="Amoako-Attah I."/>
            <person name="Bukari Y."/>
            <person name="Meinhardt L.W."/>
            <person name="Bailey B.A."/>
            <person name="Cohen S.P."/>
        </authorList>
    </citation>
    <scope>NUCLEOTIDE SEQUENCE [LARGE SCALE GENOMIC DNA]</scope>
    <source>
        <strain evidence="2 3">MS-2</strain>
    </source>
</reference>
<evidence type="ECO:0000313" key="3">
    <source>
        <dbReference type="Proteomes" id="UP001437256"/>
    </source>
</evidence>
<accession>A0ABR2ZI93</accession>
<dbReference type="Proteomes" id="UP001437256">
    <property type="component" value="Unassembled WGS sequence"/>
</dbReference>
<protein>
    <submittedName>
        <fullName evidence="2">Uncharacterized protein</fullName>
    </submittedName>
</protein>
<comment type="caution">
    <text evidence="2">The sequence shown here is derived from an EMBL/GenBank/DDBJ whole genome shotgun (WGS) entry which is preliminary data.</text>
</comment>
<gene>
    <name evidence="2" type="ORF">AAF712_012514</name>
</gene>
<evidence type="ECO:0000313" key="2">
    <source>
        <dbReference type="EMBL" id="KAL0060691.1"/>
    </source>
</evidence>
<keyword evidence="3" id="KW-1185">Reference proteome</keyword>
<sequence>MPRTPRPAISKRALRKSRPRVQLILNPDFNITTRAQLKKGQRKSPNITSVHDGRLCKIPYPLENRQMMSAKGTRFLLAPCMRCLHCDPVSHFEVPVPKDTTKKASVWAGKQIAVCVKGKEHGCGFFVCFDTIRDRGPLVVKTNGYSLSPGGVHADDDVMVQDGLIHYDPSGRFAHIEMSDADADGDNDPDYQAPAPVSEPAKPVATSSSDSEVIDLTKARDYKFCHCLKVPGVHHACKVSNQSTINIDECPDCDICSSIELPNMVHVCYIRDD</sequence>
<name>A0ABR2ZI93_9AGAR</name>